<dbReference type="InterPro" id="IPR009875">
    <property type="entry name" value="PilZ_domain"/>
</dbReference>
<keyword evidence="3" id="KW-1185">Reference proteome</keyword>
<dbReference type="Proteomes" id="UP000321933">
    <property type="component" value="Unassembled WGS sequence"/>
</dbReference>
<dbReference type="Pfam" id="PF07238">
    <property type="entry name" value="PilZ"/>
    <property type="match status" value="1"/>
</dbReference>
<evidence type="ECO:0000259" key="1">
    <source>
        <dbReference type="Pfam" id="PF07238"/>
    </source>
</evidence>
<protein>
    <submittedName>
        <fullName evidence="2">PilZ domain-containing protein</fullName>
    </submittedName>
</protein>
<dbReference type="OrthoDB" id="5729378at2"/>
<comment type="caution">
    <text evidence="2">The sequence shown here is derived from an EMBL/GenBank/DDBJ whole genome shotgun (WGS) entry which is preliminary data.</text>
</comment>
<name>A0A5C9A0A3_9GAMM</name>
<dbReference type="AlphaFoldDB" id="A0A5C9A0A3"/>
<evidence type="ECO:0000313" key="2">
    <source>
        <dbReference type="EMBL" id="TXS93489.1"/>
    </source>
</evidence>
<evidence type="ECO:0000313" key="3">
    <source>
        <dbReference type="Proteomes" id="UP000321933"/>
    </source>
</evidence>
<dbReference type="Gene3D" id="2.40.10.220">
    <property type="entry name" value="predicted glycosyltransferase like domains"/>
    <property type="match status" value="1"/>
</dbReference>
<accession>A0A5C9A0A3</accession>
<organism evidence="2 3">
    <name type="scientific">Parahaliea aestuarii</name>
    <dbReference type="NCBI Taxonomy" id="1852021"/>
    <lineage>
        <taxon>Bacteria</taxon>
        <taxon>Pseudomonadati</taxon>
        <taxon>Pseudomonadota</taxon>
        <taxon>Gammaproteobacteria</taxon>
        <taxon>Cellvibrionales</taxon>
        <taxon>Halieaceae</taxon>
        <taxon>Parahaliea</taxon>
    </lineage>
</organism>
<dbReference type="GO" id="GO:0035438">
    <property type="term" value="F:cyclic-di-GMP binding"/>
    <property type="evidence" value="ECO:0007669"/>
    <property type="project" value="InterPro"/>
</dbReference>
<dbReference type="RefSeq" id="WP_148063424.1">
    <property type="nucleotide sequence ID" value="NZ_VRYZ01000002.1"/>
</dbReference>
<gene>
    <name evidence="2" type="ORF">FVW59_06570</name>
</gene>
<dbReference type="EMBL" id="VRYZ01000002">
    <property type="protein sequence ID" value="TXS93489.1"/>
    <property type="molecule type" value="Genomic_DNA"/>
</dbReference>
<reference evidence="2 3" key="1">
    <citation type="submission" date="2019-08" db="EMBL/GenBank/DDBJ databases">
        <title>Parahaliea maris sp. nov., isolated from the surface seawater.</title>
        <authorList>
            <person name="Liu Y."/>
        </authorList>
    </citation>
    <scope>NUCLEOTIDE SEQUENCE [LARGE SCALE GENOMIC DNA]</scope>
    <source>
        <strain evidence="2 3">S2-26</strain>
    </source>
</reference>
<sequence length="177" mass="19964">METIKFGHFAVSDRDAGIAFRINYGETADIETSDIPVLIDFLKKHLNESANRRSSWRLPLSSLRDTEADQLRITILSGEVEQVVTPIDISLTGMFIHAPLPVGETGEHIDLEIEFGGSRVELRGLIVRQDKSMTRCGLQFVGCMDSEGTPCPPTELSEIFYQLEQVWLDKKLALEWR</sequence>
<feature type="domain" description="PilZ" evidence="1">
    <location>
        <begin position="52"/>
        <end position="141"/>
    </location>
</feature>
<proteinExistence type="predicted"/>